<protein>
    <submittedName>
        <fullName evidence="7">Methyl-accepting chemotaxis protein</fullName>
    </submittedName>
</protein>
<evidence type="ECO:0000256" key="4">
    <source>
        <dbReference type="SAM" id="Coils"/>
    </source>
</evidence>
<dbReference type="PANTHER" id="PTHR32089:SF112">
    <property type="entry name" value="LYSOZYME-LIKE PROTEIN-RELATED"/>
    <property type="match status" value="1"/>
</dbReference>
<reference evidence="8" key="1">
    <citation type="submission" date="2016-10" db="EMBL/GenBank/DDBJ databases">
        <authorList>
            <person name="Varghese N."/>
            <person name="Submissions S."/>
        </authorList>
    </citation>
    <scope>NUCLEOTIDE SEQUENCE [LARGE SCALE GENOMIC DNA]</scope>
    <source>
        <strain evidence="8">DSM 8344</strain>
    </source>
</reference>
<feature type="compositionally biased region" description="Low complexity" evidence="5">
    <location>
        <begin position="289"/>
        <end position="304"/>
    </location>
</feature>
<dbReference type="GO" id="GO:0016020">
    <property type="term" value="C:membrane"/>
    <property type="evidence" value="ECO:0007669"/>
    <property type="project" value="InterPro"/>
</dbReference>
<evidence type="ECO:0000256" key="1">
    <source>
        <dbReference type="ARBA" id="ARBA00023224"/>
    </source>
</evidence>
<feature type="domain" description="Methyl-accepting transducer" evidence="6">
    <location>
        <begin position="95"/>
        <end position="308"/>
    </location>
</feature>
<dbReference type="Proteomes" id="UP000198656">
    <property type="component" value="Unassembled WGS sequence"/>
</dbReference>
<dbReference type="InterPro" id="IPR004089">
    <property type="entry name" value="MCPsignal_dom"/>
</dbReference>
<dbReference type="Gene3D" id="1.20.120.30">
    <property type="entry name" value="Aspartate receptor, ligand-binding domain"/>
    <property type="match status" value="1"/>
</dbReference>
<dbReference type="STRING" id="1121419.SAMN05443529_1213"/>
<proteinExistence type="inferred from homology"/>
<evidence type="ECO:0000256" key="5">
    <source>
        <dbReference type="SAM" id="MobiDB-lite"/>
    </source>
</evidence>
<dbReference type="EMBL" id="FNCP01000021">
    <property type="protein sequence ID" value="SDH87429.1"/>
    <property type="molecule type" value="Genomic_DNA"/>
</dbReference>
<name>A0A1G8FZ69_9FIRM</name>
<dbReference type="Pfam" id="PF13682">
    <property type="entry name" value="CZB"/>
    <property type="match status" value="1"/>
</dbReference>
<dbReference type="SMART" id="SM00283">
    <property type="entry name" value="MA"/>
    <property type="match status" value="1"/>
</dbReference>
<evidence type="ECO:0000256" key="2">
    <source>
        <dbReference type="ARBA" id="ARBA00029447"/>
    </source>
</evidence>
<dbReference type="PRINTS" id="PR00260">
    <property type="entry name" value="CHEMTRNSDUCR"/>
</dbReference>
<dbReference type="PANTHER" id="PTHR32089">
    <property type="entry name" value="METHYL-ACCEPTING CHEMOTAXIS PROTEIN MCPB"/>
    <property type="match status" value="1"/>
</dbReference>
<dbReference type="GO" id="GO:0006935">
    <property type="term" value="P:chemotaxis"/>
    <property type="evidence" value="ECO:0007669"/>
    <property type="project" value="InterPro"/>
</dbReference>
<keyword evidence="1 3" id="KW-0807">Transducer</keyword>
<keyword evidence="4" id="KW-0175">Coiled coil</keyword>
<dbReference type="Pfam" id="PF00015">
    <property type="entry name" value="MCPsignal"/>
    <property type="match status" value="1"/>
</dbReference>
<keyword evidence="8" id="KW-1185">Reference proteome</keyword>
<dbReference type="OrthoDB" id="9816519at2"/>
<gene>
    <name evidence="7" type="ORF">SAMN05443529_1213</name>
</gene>
<accession>A0A1G8FZ69</accession>
<dbReference type="GO" id="GO:0004888">
    <property type="term" value="F:transmembrane signaling receptor activity"/>
    <property type="evidence" value="ECO:0007669"/>
    <property type="project" value="InterPro"/>
</dbReference>
<dbReference type="AlphaFoldDB" id="A0A1G8FZ69"/>
<evidence type="ECO:0000256" key="3">
    <source>
        <dbReference type="PROSITE-ProRule" id="PRU00284"/>
    </source>
</evidence>
<evidence type="ECO:0000313" key="8">
    <source>
        <dbReference type="Proteomes" id="UP000198656"/>
    </source>
</evidence>
<dbReference type="InterPro" id="IPR025991">
    <property type="entry name" value="Chemoreceptor_zinc-bind_dom"/>
</dbReference>
<comment type="similarity">
    <text evidence="2">Belongs to the methyl-accepting chemotaxis (MCP) protein family.</text>
</comment>
<feature type="region of interest" description="Disordered" evidence="5">
    <location>
        <begin position="289"/>
        <end position="310"/>
    </location>
</feature>
<dbReference type="Gene3D" id="1.10.287.950">
    <property type="entry name" value="Methyl-accepting chemotaxis protein"/>
    <property type="match status" value="1"/>
</dbReference>
<dbReference type="InterPro" id="IPR004090">
    <property type="entry name" value="Chemotax_Me-accpt_rcpt"/>
</dbReference>
<sequence>MFLFRKRTNESRKGQHQDYEKDYEKFYQSLREYDFNSKLNVDIHSSSPIHPIVEIINRVMADRQGAIKLSLEELDKTVQDLTSMTSIREMLMQLNEQTIQLANLSEQAEQLGAAANEVAESSTNSSEFVEHATRAAASSGEKIEQAIQFVEQSFDEFGLVSQKVQEVLSSMEEIEQIVGVISGVADQTNLLALNAAIEAARAAEHGRGFAVVADEVRKLAEYTKGSVSDISRKISALSNNSIETTNKIQALSQTMQNGKAVMQESAESMQSIIQSFNAVTQDIHSIAAGSEEQSASIEESSRSITGTSKASEEINQIAKKTGQGIYNISKSLQKIRLQEIKRIPELDTNQALELCKTDHLLWTWRIYNMILGFENIKASEVGDHHECRLGKWVDSLDTQKLSNLSSLKRLESPHEKVHSLARQAALEYEKGNMEKVEQILVEMTQASEEVVALLNQLQNECK</sequence>
<feature type="coiled-coil region" evidence="4">
    <location>
        <begin position="87"/>
        <end position="121"/>
    </location>
</feature>
<organism evidence="7 8">
    <name type="scientific">Desulfosporosinus hippei DSM 8344</name>
    <dbReference type="NCBI Taxonomy" id="1121419"/>
    <lineage>
        <taxon>Bacteria</taxon>
        <taxon>Bacillati</taxon>
        <taxon>Bacillota</taxon>
        <taxon>Clostridia</taxon>
        <taxon>Eubacteriales</taxon>
        <taxon>Desulfitobacteriaceae</taxon>
        <taxon>Desulfosporosinus</taxon>
    </lineage>
</organism>
<dbReference type="PROSITE" id="PS50111">
    <property type="entry name" value="CHEMOTAXIS_TRANSDUC_2"/>
    <property type="match status" value="1"/>
</dbReference>
<evidence type="ECO:0000259" key="6">
    <source>
        <dbReference type="PROSITE" id="PS50111"/>
    </source>
</evidence>
<evidence type="ECO:0000313" key="7">
    <source>
        <dbReference type="EMBL" id="SDH87429.1"/>
    </source>
</evidence>
<dbReference type="SUPFAM" id="SSF58104">
    <property type="entry name" value="Methyl-accepting chemotaxis protein (MCP) signaling domain"/>
    <property type="match status" value="1"/>
</dbReference>
<dbReference type="GO" id="GO:0007165">
    <property type="term" value="P:signal transduction"/>
    <property type="evidence" value="ECO:0007669"/>
    <property type="project" value="UniProtKB-KW"/>
</dbReference>
<dbReference type="RefSeq" id="WP_092334718.1">
    <property type="nucleotide sequence ID" value="NZ_FNCP01000021.1"/>
</dbReference>